<dbReference type="PANTHER" id="PTHR13243">
    <property type="entry name" value="HSPC111 PROTEIN-RELATED"/>
    <property type="match status" value="1"/>
</dbReference>
<feature type="compositionally biased region" description="Basic residues" evidence="6">
    <location>
        <begin position="1"/>
        <end position="31"/>
    </location>
</feature>
<evidence type="ECO:0000313" key="8">
    <source>
        <dbReference type="Proteomes" id="UP001140217"/>
    </source>
</evidence>
<dbReference type="GO" id="GO:0005730">
    <property type="term" value="C:nucleolus"/>
    <property type="evidence" value="ECO:0007669"/>
    <property type="project" value="UniProtKB-SubCell"/>
</dbReference>
<gene>
    <name evidence="7" type="primary">NOP16</name>
    <name evidence="7" type="ORF">H4R18_003214</name>
</gene>
<dbReference type="InterPro" id="IPR019002">
    <property type="entry name" value="Ribosome_biogenesis_Nop16"/>
</dbReference>
<evidence type="ECO:0000313" key="7">
    <source>
        <dbReference type="EMBL" id="KAJ2780845.1"/>
    </source>
</evidence>
<comment type="similarity">
    <text evidence="3">Belongs to the NOP16 family.</text>
</comment>
<evidence type="ECO:0000256" key="6">
    <source>
        <dbReference type="SAM" id="MobiDB-lite"/>
    </source>
</evidence>
<comment type="function">
    <text evidence="1">Involved in the biogenesis of the 60S ribosomal subunit.</text>
</comment>
<proteinExistence type="inferred from homology"/>
<evidence type="ECO:0000256" key="5">
    <source>
        <dbReference type="ARBA" id="ARBA00023242"/>
    </source>
</evidence>
<evidence type="ECO:0000256" key="2">
    <source>
        <dbReference type="ARBA" id="ARBA00004604"/>
    </source>
</evidence>
<sequence length="223" mass="25193">MVRPVARKKQRNPKLKSTRRRANKARTKRFAGHPLLREHWDSSLTVSENYRRLGLVSRLNGVSGGTATDITAAKGEGAAPAPAPLEGMSEEEIKRAIPRGYGYIERDADGNVVRVVVPDEDAGGDPLDSDYEIAPEEAKKEGARLLEQYAAEHESRREKWMSIGERQKLQAFIDAHGADYNAMFWDKDLNRQQLTARQIQKKIERYLVEKEAEFGPFSCKSKQ</sequence>
<feature type="region of interest" description="Disordered" evidence="6">
    <location>
        <begin position="1"/>
        <end position="33"/>
    </location>
</feature>
<dbReference type="Proteomes" id="UP001140217">
    <property type="component" value="Unassembled WGS sequence"/>
</dbReference>
<dbReference type="EMBL" id="JANBUL010000123">
    <property type="protein sequence ID" value="KAJ2780845.1"/>
    <property type="molecule type" value="Genomic_DNA"/>
</dbReference>
<dbReference type="PANTHER" id="PTHR13243:SF1">
    <property type="entry name" value="NUCLEOLAR PROTEIN 16"/>
    <property type="match status" value="1"/>
</dbReference>
<protein>
    <recommendedName>
        <fullName evidence="4">Nucleolar protein 16</fullName>
    </recommendedName>
</protein>
<dbReference type="GO" id="GO:0042273">
    <property type="term" value="P:ribosomal large subunit biogenesis"/>
    <property type="evidence" value="ECO:0007669"/>
    <property type="project" value="TreeGrafter"/>
</dbReference>
<evidence type="ECO:0000256" key="4">
    <source>
        <dbReference type="ARBA" id="ARBA00015522"/>
    </source>
</evidence>
<evidence type="ECO:0000256" key="3">
    <source>
        <dbReference type="ARBA" id="ARBA00008479"/>
    </source>
</evidence>
<comment type="subcellular location">
    <subcellularLocation>
        <location evidence="2">Nucleus</location>
        <location evidence="2">Nucleolus</location>
    </subcellularLocation>
</comment>
<comment type="caution">
    <text evidence="7">The sequence shown here is derived from an EMBL/GenBank/DDBJ whole genome shotgun (WGS) entry which is preliminary data.</text>
</comment>
<reference evidence="7" key="1">
    <citation type="submission" date="2022-07" db="EMBL/GenBank/DDBJ databases">
        <title>Phylogenomic reconstructions and comparative analyses of Kickxellomycotina fungi.</title>
        <authorList>
            <person name="Reynolds N.K."/>
            <person name="Stajich J.E."/>
            <person name="Barry K."/>
            <person name="Grigoriev I.V."/>
            <person name="Crous P."/>
            <person name="Smith M.E."/>
        </authorList>
    </citation>
    <scope>NUCLEOTIDE SEQUENCE</scope>
    <source>
        <strain evidence="7">NBRC 105414</strain>
    </source>
</reference>
<dbReference type="AlphaFoldDB" id="A0A9W8H9T2"/>
<dbReference type="Pfam" id="PF09420">
    <property type="entry name" value="Nop16"/>
    <property type="match status" value="1"/>
</dbReference>
<organism evidence="7 8">
    <name type="scientific">Coemansia javaensis</name>
    <dbReference type="NCBI Taxonomy" id="2761396"/>
    <lineage>
        <taxon>Eukaryota</taxon>
        <taxon>Fungi</taxon>
        <taxon>Fungi incertae sedis</taxon>
        <taxon>Zoopagomycota</taxon>
        <taxon>Kickxellomycotina</taxon>
        <taxon>Kickxellomycetes</taxon>
        <taxon>Kickxellales</taxon>
        <taxon>Kickxellaceae</taxon>
        <taxon>Coemansia</taxon>
    </lineage>
</organism>
<name>A0A9W8H9T2_9FUNG</name>
<keyword evidence="5" id="KW-0539">Nucleus</keyword>
<accession>A0A9W8H9T2</accession>
<evidence type="ECO:0000256" key="1">
    <source>
        <dbReference type="ARBA" id="ARBA00002889"/>
    </source>
</evidence>
<keyword evidence="8" id="KW-1185">Reference proteome</keyword>
<dbReference type="OrthoDB" id="285729at2759"/>